<feature type="domain" description="HTH CENPB-type" evidence="3">
    <location>
        <begin position="171"/>
        <end position="245"/>
    </location>
</feature>
<feature type="region of interest" description="Disordered" evidence="2">
    <location>
        <begin position="10"/>
        <end position="35"/>
    </location>
</feature>
<feature type="region of interest" description="Disordered" evidence="2">
    <location>
        <begin position="256"/>
        <end position="391"/>
    </location>
</feature>
<dbReference type="PROSITE" id="PS51253">
    <property type="entry name" value="HTH_CENPB"/>
    <property type="match status" value="1"/>
</dbReference>
<dbReference type="SMART" id="SM00674">
    <property type="entry name" value="CENPB"/>
    <property type="match status" value="1"/>
</dbReference>
<organism evidence="4 5">
    <name type="scientific">Psilocybe cf. subviscida</name>
    <dbReference type="NCBI Taxonomy" id="2480587"/>
    <lineage>
        <taxon>Eukaryota</taxon>
        <taxon>Fungi</taxon>
        <taxon>Dikarya</taxon>
        <taxon>Basidiomycota</taxon>
        <taxon>Agaricomycotina</taxon>
        <taxon>Agaricomycetes</taxon>
        <taxon>Agaricomycetidae</taxon>
        <taxon>Agaricales</taxon>
        <taxon>Agaricineae</taxon>
        <taxon>Strophariaceae</taxon>
        <taxon>Psilocybe</taxon>
    </lineage>
</organism>
<feature type="compositionally biased region" description="Basic and acidic residues" evidence="2">
    <location>
        <begin position="353"/>
        <end position="372"/>
    </location>
</feature>
<feature type="region of interest" description="Disordered" evidence="2">
    <location>
        <begin position="54"/>
        <end position="112"/>
    </location>
</feature>
<name>A0A8H5B2K2_9AGAR</name>
<protein>
    <recommendedName>
        <fullName evidence="3">HTH CENPB-type domain-containing protein</fullName>
    </recommendedName>
</protein>
<evidence type="ECO:0000313" key="5">
    <source>
        <dbReference type="Proteomes" id="UP000567179"/>
    </source>
</evidence>
<evidence type="ECO:0000259" key="3">
    <source>
        <dbReference type="PROSITE" id="PS51253"/>
    </source>
</evidence>
<dbReference type="Gene3D" id="1.10.10.60">
    <property type="entry name" value="Homeodomain-like"/>
    <property type="match status" value="2"/>
</dbReference>
<proteinExistence type="predicted"/>
<sequence>MDATQWMHFSYPSGYPSPAPTSAGPHFSADQLPLTAISQDSSLDYMDSPFQRRSFSRDHLSPSPQRHSLSPAPGRVLSPHPYQRVDSVLPAPAPSSVGPGPVRTKPKHTKHRLRDIDRKRICEFHEQNPHARQEDIGAQFNVERSTVSKILRDKRRWLDVEEPDGDGEYNAHRVLRPSKFPALEWDLVDNMERWHKNRKFISDHLIKDTALRLARSLYPDTADKFKASPGWVENFKQRHGIRDGVWTRSQVVYPHPRSPIGPMYVPKLPPVEEPSPSTTQSSSHPFALDPALAHAGGASPPYTSGDISPQTHDQTSSRHPSNERHDHASSSSRYRADNSAIEHSPDPYPHVQHHYDADHQHPQHSYPQHEHSSQYAAPDTHASYDRPLPGTYTNGAQDVVVHMVAGGLHVVCPEHPHRHPCQPQNNPLTDPTMQDAEDAITSIIAFVDRTREPIITQKERDALRSIKCALFQFANGLPYDRTI</sequence>
<dbReference type="Pfam" id="PF03221">
    <property type="entry name" value="HTH_Tnp_Tc5"/>
    <property type="match status" value="1"/>
</dbReference>
<dbReference type="EMBL" id="JAACJJ010000043">
    <property type="protein sequence ID" value="KAF5315378.1"/>
    <property type="molecule type" value="Genomic_DNA"/>
</dbReference>
<keyword evidence="1" id="KW-0238">DNA-binding</keyword>
<dbReference type="PANTHER" id="PTHR19303:SF70">
    <property type="entry name" value="HTH CENPB-TYPE DOMAIN-CONTAINING PROTEIN"/>
    <property type="match status" value="1"/>
</dbReference>
<feature type="compositionally biased region" description="Low complexity" evidence="2">
    <location>
        <begin position="274"/>
        <end position="285"/>
    </location>
</feature>
<comment type="caution">
    <text evidence="4">The sequence shown here is derived from an EMBL/GenBank/DDBJ whole genome shotgun (WGS) entry which is preliminary data.</text>
</comment>
<dbReference type="InterPro" id="IPR050863">
    <property type="entry name" value="CenT-Element_Derived"/>
</dbReference>
<evidence type="ECO:0000313" key="4">
    <source>
        <dbReference type="EMBL" id="KAF5315378.1"/>
    </source>
</evidence>
<dbReference type="OrthoDB" id="9909311at2759"/>
<gene>
    <name evidence="4" type="ORF">D9619_007300</name>
</gene>
<dbReference type="InterPro" id="IPR009057">
    <property type="entry name" value="Homeodomain-like_sf"/>
</dbReference>
<dbReference type="SUPFAM" id="SSF46689">
    <property type="entry name" value="Homeodomain-like"/>
    <property type="match status" value="2"/>
</dbReference>
<feature type="compositionally biased region" description="Polar residues" evidence="2">
    <location>
        <begin position="301"/>
        <end position="319"/>
    </location>
</feature>
<evidence type="ECO:0000256" key="1">
    <source>
        <dbReference type="ARBA" id="ARBA00023125"/>
    </source>
</evidence>
<dbReference type="AlphaFoldDB" id="A0A8H5B2K2"/>
<dbReference type="PANTHER" id="PTHR19303">
    <property type="entry name" value="TRANSPOSON"/>
    <property type="match status" value="1"/>
</dbReference>
<dbReference type="GO" id="GO:0003677">
    <property type="term" value="F:DNA binding"/>
    <property type="evidence" value="ECO:0007669"/>
    <property type="project" value="UniProtKB-KW"/>
</dbReference>
<evidence type="ECO:0000256" key="2">
    <source>
        <dbReference type="SAM" id="MobiDB-lite"/>
    </source>
</evidence>
<reference evidence="4 5" key="1">
    <citation type="journal article" date="2020" name="ISME J.">
        <title>Uncovering the hidden diversity of litter-decomposition mechanisms in mushroom-forming fungi.</title>
        <authorList>
            <person name="Floudas D."/>
            <person name="Bentzer J."/>
            <person name="Ahren D."/>
            <person name="Johansson T."/>
            <person name="Persson P."/>
            <person name="Tunlid A."/>
        </authorList>
    </citation>
    <scope>NUCLEOTIDE SEQUENCE [LARGE SCALE GENOMIC DNA]</scope>
    <source>
        <strain evidence="4 5">CBS 101986</strain>
    </source>
</reference>
<dbReference type="InterPro" id="IPR006600">
    <property type="entry name" value="HTH_CenpB_DNA-bd_dom"/>
</dbReference>
<keyword evidence="5" id="KW-1185">Reference proteome</keyword>
<dbReference type="Proteomes" id="UP000567179">
    <property type="component" value="Unassembled WGS sequence"/>
</dbReference>
<accession>A0A8H5B2K2</accession>
<dbReference type="GO" id="GO:0005634">
    <property type="term" value="C:nucleus"/>
    <property type="evidence" value="ECO:0007669"/>
    <property type="project" value="TreeGrafter"/>
</dbReference>